<dbReference type="AlphaFoldDB" id="A0A3N4IQJ1"/>
<name>A0A3N4IQJ1_ASCIM</name>
<evidence type="ECO:0000313" key="2">
    <source>
        <dbReference type="Proteomes" id="UP000275078"/>
    </source>
</evidence>
<keyword evidence="2" id="KW-1185">Reference proteome</keyword>
<gene>
    <name evidence="1" type="ORF">BJ508DRAFT_304379</name>
</gene>
<protein>
    <submittedName>
        <fullName evidence="1">Uncharacterized protein</fullName>
    </submittedName>
</protein>
<dbReference type="EMBL" id="ML119662">
    <property type="protein sequence ID" value="RPA83854.1"/>
    <property type="molecule type" value="Genomic_DNA"/>
</dbReference>
<sequence>MFKSGTPHIFTGLSIDNERKWQHLVHILKVGQRDSTHIQNSLLYEASELSARYEQWSTNLGASFCPENRLSLHSRLRDLRHTMELRSSIYELLSLLNVLLCIVCPILDERLRTNIGLEESFELALSQVDKATADSLAGTIRRVSKNRISSLQGQSVGTLVYIMKLTLDNLFLLMVDVRDEMQRKRHMASAGRLKGLE</sequence>
<reference evidence="1 2" key="1">
    <citation type="journal article" date="2018" name="Nat. Ecol. Evol.">
        <title>Pezizomycetes genomes reveal the molecular basis of ectomycorrhizal truffle lifestyle.</title>
        <authorList>
            <person name="Murat C."/>
            <person name="Payen T."/>
            <person name="Noel B."/>
            <person name="Kuo A."/>
            <person name="Morin E."/>
            <person name="Chen J."/>
            <person name="Kohler A."/>
            <person name="Krizsan K."/>
            <person name="Balestrini R."/>
            <person name="Da Silva C."/>
            <person name="Montanini B."/>
            <person name="Hainaut M."/>
            <person name="Levati E."/>
            <person name="Barry K.W."/>
            <person name="Belfiori B."/>
            <person name="Cichocki N."/>
            <person name="Clum A."/>
            <person name="Dockter R.B."/>
            <person name="Fauchery L."/>
            <person name="Guy J."/>
            <person name="Iotti M."/>
            <person name="Le Tacon F."/>
            <person name="Lindquist E.A."/>
            <person name="Lipzen A."/>
            <person name="Malagnac F."/>
            <person name="Mello A."/>
            <person name="Molinier V."/>
            <person name="Miyauchi S."/>
            <person name="Poulain J."/>
            <person name="Riccioni C."/>
            <person name="Rubini A."/>
            <person name="Sitrit Y."/>
            <person name="Splivallo R."/>
            <person name="Traeger S."/>
            <person name="Wang M."/>
            <person name="Zifcakova L."/>
            <person name="Wipf D."/>
            <person name="Zambonelli A."/>
            <person name="Paolocci F."/>
            <person name="Nowrousian M."/>
            <person name="Ottonello S."/>
            <person name="Baldrian P."/>
            <person name="Spatafora J.W."/>
            <person name="Henrissat B."/>
            <person name="Nagy L.G."/>
            <person name="Aury J.M."/>
            <person name="Wincker P."/>
            <person name="Grigoriev I.V."/>
            <person name="Bonfante P."/>
            <person name="Martin F.M."/>
        </authorList>
    </citation>
    <scope>NUCLEOTIDE SEQUENCE [LARGE SCALE GENOMIC DNA]</scope>
    <source>
        <strain evidence="1 2">RN42</strain>
    </source>
</reference>
<proteinExistence type="predicted"/>
<dbReference type="Proteomes" id="UP000275078">
    <property type="component" value="Unassembled WGS sequence"/>
</dbReference>
<evidence type="ECO:0000313" key="1">
    <source>
        <dbReference type="EMBL" id="RPA83854.1"/>
    </source>
</evidence>
<organism evidence="1 2">
    <name type="scientific">Ascobolus immersus RN42</name>
    <dbReference type="NCBI Taxonomy" id="1160509"/>
    <lineage>
        <taxon>Eukaryota</taxon>
        <taxon>Fungi</taxon>
        <taxon>Dikarya</taxon>
        <taxon>Ascomycota</taxon>
        <taxon>Pezizomycotina</taxon>
        <taxon>Pezizomycetes</taxon>
        <taxon>Pezizales</taxon>
        <taxon>Ascobolaceae</taxon>
        <taxon>Ascobolus</taxon>
    </lineage>
</organism>
<accession>A0A3N4IQJ1</accession>